<evidence type="ECO:0000256" key="2">
    <source>
        <dbReference type="ARBA" id="ARBA00022825"/>
    </source>
</evidence>
<comment type="caution">
    <text evidence="6">The sequence shown here is derived from an EMBL/GenBank/DDBJ whole genome shotgun (WGS) entry which is preliminary data.</text>
</comment>
<dbReference type="InterPro" id="IPR001375">
    <property type="entry name" value="Peptidase_S9_cat"/>
</dbReference>
<evidence type="ECO:0000256" key="1">
    <source>
        <dbReference type="ARBA" id="ARBA00022801"/>
    </source>
</evidence>
<keyword evidence="1" id="KW-0378">Hydrolase</keyword>
<keyword evidence="2" id="KW-0720">Serine protease</keyword>
<proteinExistence type="predicted"/>
<evidence type="ECO:0000313" key="6">
    <source>
        <dbReference type="EMBL" id="MBR9729514.1"/>
    </source>
</evidence>
<dbReference type="Pfam" id="PF07676">
    <property type="entry name" value="PD40"/>
    <property type="match status" value="1"/>
</dbReference>
<keyword evidence="2" id="KW-0645">Protease</keyword>
<dbReference type="Proteomes" id="UP000811844">
    <property type="component" value="Unassembled WGS sequence"/>
</dbReference>
<dbReference type="InterPro" id="IPR011042">
    <property type="entry name" value="6-blade_b-propeller_TolB-like"/>
</dbReference>
<evidence type="ECO:0000256" key="3">
    <source>
        <dbReference type="SAM" id="SignalP"/>
    </source>
</evidence>
<dbReference type="PANTHER" id="PTHR42776:SF27">
    <property type="entry name" value="DIPEPTIDYL PEPTIDASE FAMILY MEMBER 6"/>
    <property type="match status" value="1"/>
</dbReference>
<dbReference type="SUPFAM" id="SSF53474">
    <property type="entry name" value="alpha/beta-Hydrolases"/>
    <property type="match status" value="1"/>
</dbReference>
<sequence length="681" mass="76142">MKHMLYFAGIYCFCIFSLQVKAQPVNRPNTLVLEDIFHLEYASQLQISNDAQTVFFVRNAFDINTDKKVTTLWSVDKQQQLTPLTPGTANENAPTLSPNNEKLAYISTASGQPQIHVTWLKTATSTQLSRLSTPPTNITWSSDSQWLAFSAFVPTPAKQAFTLPPKPAGATWAKPATYIDQMYYRFDGAGYLQSGNQQLFIMSANGGGLRQLTFDSFDHNGQISWTKDNQHIIYSANKGDDNALQWTDSNLYSININSGVNQQLTQRIGPDHSPIVSPNGQWIAYLGYDQNDRNYENTELYIMRLDGSDKRSLTAKLDRSINKILWDNDSQHVYFSYHDHGESYVAKQALTGTRHIVAKQLGGLSLGRPYTASDFDVARDGTIAFTYSNPQRPADIAMTKDAITTKLTHLNADALGRKQLAKIESITVKSSADQRPIQAWIAYPPGYEQGVKNNQKYPLILEIHGGPVTNYGPHFAAEIQLMAAQGYVVVYANPRGSDSYGKAFAQSIYNNYPSQDYDDLMSVVDGVIQHAEIDHQALFVTGGSGGGVLTAWIVGHTNRFKAAVVAKPVINWLSFSLTTDLHSFVIKNWFEKMPWEAPEQYLKLSPITYVGQVSTPTMLLTGEADLRTPIGETEQFYQALKLRGVDTAMVRIPDADHGIYKKPSHLMSKVGHILWWFEKYK</sequence>
<dbReference type="InterPro" id="IPR011659">
    <property type="entry name" value="WD40"/>
</dbReference>
<dbReference type="Gene3D" id="2.120.10.30">
    <property type="entry name" value="TolB, C-terminal domain"/>
    <property type="match status" value="2"/>
</dbReference>
<protein>
    <submittedName>
        <fullName evidence="6">S9 family peptidase</fullName>
    </submittedName>
</protein>
<feature type="domain" description="Dipeptidylpeptidase IV N-terminal" evidence="5">
    <location>
        <begin position="193"/>
        <end position="283"/>
    </location>
</feature>
<evidence type="ECO:0000259" key="5">
    <source>
        <dbReference type="Pfam" id="PF00930"/>
    </source>
</evidence>
<feature type="chain" id="PRO_5046976651" evidence="3">
    <location>
        <begin position="23"/>
        <end position="681"/>
    </location>
</feature>
<dbReference type="Pfam" id="PF00326">
    <property type="entry name" value="Peptidase_S9"/>
    <property type="match status" value="1"/>
</dbReference>
<dbReference type="SUPFAM" id="SSF82171">
    <property type="entry name" value="DPP6 N-terminal domain-like"/>
    <property type="match status" value="1"/>
</dbReference>
<feature type="domain" description="Peptidase S9 prolyl oligopeptidase catalytic" evidence="4">
    <location>
        <begin position="473"/>
        <end position="680"/>
    </location>
</feature>
<dbReference type="PANTHER" id="PTHR42776">
    <property type="entry name" value="SERINE PEPTIDASE S9 FAMILY MEMBER"/>
    <property type="match status" value="1"/>
</dbReference>
<dbReference type="EMBL" id="JAAIKR010000021">
    <property type="protein sequence ID" value="MBR9729514.1"/>
    <property type="molecule type" value="Genomic_DNA"/>
</dbReference>
<dbReference type="Gene3D" id="3.40.50.1820">
    <property type="entry name" value="alpha/beta hydrolase"/>
    <property type="match status" value="1"/>
</dbReference>
<dbReference type="InterPro" id="IPR002469">
    <property type="entry name" value="Peptidase_S9B_N"/>
</dbReference>
<evidence type="ECO:0000313" key="7">
    <source>
        <dbReference type="Proteomes" id="UP000811844"/>
    </source>
</evidence>
<dbReference type="InterPro" id="IPR029058">
    <property type="entry name" value="AB_hydrolase_fold"/>
</dbReference>
<name>A0ABS5I671_9GAMM</name>
<reference evidence="6 7" key="1">
    <citation type="submission" date="2020-02" db="EMBL/GenBank/DDBJ databases">
        <title>Shewanella WXL01 sp. nov., a marine bacterium isolated from green algae in Luhuitou Fringing Reef (Northern South China Sea).</title>
        <authorList>
            <person name="Wang X."/>
        </authorList>
    </citation>
    <scope>NUCLEOTIDE SEQUENCE [LARGE SCALE GENOMIC DNA]</scope>
    <source>
        <strain evidence="6 7">MCCC 1A01895</strain>
    </source>
</reference>
<feature type="signal peptide" evidence="3">
    <location>
        <begin position="1"/>
        <end position="22"/>
    </location>
</feature>
<keyword evidence="3" id="KW-0732">Signal</keyword>
<gene>
    <name evidence="6" type="ORF">G3R48_16200</name>
</gene>
<keyword evidence="7" id="KW-1185">Reference proteome</keyword>
<dbReference type="Pfam" id="PF00930">
    <property type="entry name" value="DPPIV_N"/>
    <property type="match status" value="1"/>
</dbReference>
<evidence type="ECO:0000259" key="4">
    <source>
        <dbReference type="Pfam" id="PF00326"/>
    </source>
</evidence>
<organism evidence="6 7">
    <name type="scientific">Shewanella intestini</name>
    <dbReference type="NCBI Taxonomy" id="2017544"/>
    <lineage>
        <taxon>Bacteria</taxon>
        <taxon>Pseudomonadati</taxon>
        <taxon>Pseudomonadota</taxon>
        <taxon>Gammaproteobacteria</taxon>
        <taxon>Alteromonadales</taxon>
        <taxon>Shewanellaceae</taxon>
        <taxon>Shewanella</taxon>
    </lineage>
</organism>
<accession>A0ABS5I671</accession>